<keyword evidence="5 6" id="KW-0472">Membrane</keyword>
<feature type="transmembrane region" description="Helical" evidence="6">
    <location>
        <begin position="266"/>
        <end position="283"/>
    </location>
</feature>
<comment type="subcellular location">
    <subcellularLocation>
        <location evidence="1">Membrane</location>
        <topology evidence="1">Multi-pass membrane protein</topology>
    </subcellularLocation>
</comment>
<comment type="caution">
    <text evidence="8">The sequence shown here is derived from an EMBL/GenBank/DDBJ whole genome shotgun (WGS) entry which is preliminary data.</text>
</comment>
<evidence type="ECO:0000256" key="3">
    <source>
        <dbReference type="ARBA" id="ARBA00022692"/>
    </source>
</evidence>
<dbReference type="GO" id="GO:0016020">
    <property type="term" value="C:membrane"/>
    <property type="evidence" value="ECO:0007669"/>
    <property type="project" value="UniProtKB-SubCell"/>
</dbReference>
<dbReference type="PANTHER" id="PTHR42718">
    <property type="entry name" value="MAJOR FACILITATOR SUPERFAMILY MULTIDRUG TRANSPORTER MFSC"/>
    <property type="match status" value="1"/>
</dbReference>
<evidence type="ECO:0000256" key="6">
    <source>
        <dbReference type="SAM" id="Phobius"/>
    </source>
</evidence>
<protein>
    <recommendedName>
        <fullName evidence="7">Major facilitator superfamily (MFS) profile domain-containing protein</fullName>
    </recommendedName>
</protein>
<keyword evidence="9" id="KW-1185">Reference proteome</keyword>
<dbReference type="PANTHER" id="PTHR42718:SF9">
    <property type="entry name" value="MAJOR FACILITATOR SUPERFAMILY MULTIDRUG TRANSPORTER MFSC"/>
    <property type="match status" value="1"/>
</dbReference>
<evidence type="ECO:0000259" key="7">
    <source>
        <dbReference type="PROSITE" id="PS50850"/>
    </source>
</evidence>
<name>A0A9P6MWC5_9FUNG</name>
<dbReference type="InterPro" id="IPR011701">
    <property type="entry name" value="MFS"/>
</dbReference>
<dbReference type="SUPFAM" id="SSF103473">
    <property type="entry name" value="MFS general substrate transporter"/>
    <property type="match status" value="1"/>
</dbReference>
<dbReference type="Gene3D" id="1.20.1250.20">
    <property type="entry name" value="MFS general substrate transporter like domains"/>
    <property type="match status" value="1"/>
</dbReference>
<feature type="transmembrane region" description="Helical" evidence="6">
    <location>
        <begin position="368"/>
        <end position="387"/>
    </location>
</feature>
<dbReference type="GO" id="GO:0022857">
    <property type="term" value="F:transmembrane transporter activity"/>
    <property type="evidence" value="ECO:0007669"/>
    <property type="project" value="InterPro"/>
</dbReference>
<feature type="transmembrane region" description="Helical" evidence="6">
    <location>
        <begin position="113"/>
        <end position="132"/>
    </location>
</feature>
<dbReference type="OrthoDB" id="2130629at2759"/>
<feature type="transmembrane region" description="Helical" evidence="6">
    <location>
        <begin position="138"/>
        <end position="160"/>
    </location>
</feature>
<dbReference type="EMBL" id="JAAAID010000554">
    <property type="protein sequence ID" value="KAG0016206.1"/>
    <property type="molecule type" value="Genomic_DNA"/>
</dbReference>
<dbReference type="Pfam" id="PF07690">
    <property type="entry name" value="MFS_1"/>
    <property type="match status" value="1"/>
</dbReference>
<proteinExistence type="predicted"/>
<keyword evidence="2" id="KW-0813">Transport</keyword>
<dbReference type="InterPro" id="IPR020846">
    <property type="entry name" value="MFS_dom"/>
</dbReference>
<dbReference type="Gene3D" id="1.20.1720.10">
    <property type="entry name" value="Multidrug resistance protein D"/>
    <property type="match status" value="1"/>
</dbReference>
<evidence type="ECO:0000313" key="8">
    <source>
        <dbReference type="EMBL" id="KAG0016206.1"/>
    </source>
</evidence>
<dbReference type="Proteomes" id="UP000703661">
    <property type="component" value="Unassembled WGS sequence"/>
</dbReference>
<evidence type="ECO:0000256" key="1">
    <source>
        <dbReference type="ARBA" id="ARBA00004141"/>
    </source>
</evidence>
<feature type="transmembrane region" description="Helical" evidence="6">
    <location>
        <begin position="440"/>
        <end position="457"/>
    </location>
</feature>
<dbReference type="InterPro" id="IPR036259">
    <property type="entry name" value="MFS_trans_sf"/>
</dbReference>
<keyword evidence="3 6" id="KW-0812">Transmembrane</keyword>
<feature type="transmembrane region" description="Helical" evidence="6">
    <location>
        <begin position="46"/>
        <end position="72"/>
    </location>
</feature>
<evidence type="ECO:0000256" key="5">
    <source>
        <dbReference type="ARBA" id="ARBA00023136"/>
    </source>
</evidence>
<feature type="transmembrane region" description="Helical" evidence="6">
    <location>
        <begin position="84"/>
        <end position="101"/>
    </location>
</feature>
<organism evidence="8 9">
    <name type="scientific">Entomortierella chlamydospora</name>
    <dbReference type="NCBI Taxonomy" id="101097"/>
    <lineage>
        <taxon>Eukaryota</taxon>
        <taxon>Fungi</taxon>
        <taxon>Fungi incertae sedis</taxon>
        <taxon>Mucoromycota</taxon>
        <taxon>Mortierellomycotina</taxon>
        <taxon>Mortierellomycetes</taxon>
        <taxon>Mortierellales</taxon>
        <taxon>Mortierellaceae</taxon>
        <taxon>Entomortierella</taxon>
    </lineage>
</organism>
<feature type="transmembrane region" description="Helical" evidence="6">
    <location>
        <begin position="304"/>
        <end position="323"/>
    </location>
</feature>
<feature type="transmembrane region" description="Helical" evidence="6">
    <location>
        <begin position="234"/>
        <end position="254"/>
    </location>
</feature>
<feature type="transmembrane region" description="Helical" evidence="6">
    <location>
        <begin position="477"/>
        <end position="498"/>
    </location>
</feature>
<reference evidence="8" key="1">
    <citation type="journal article" date="2020" name="Fungal Divers.">
        <title>Resolving the Mortierellaceae phylogeny through synthesis of multi-gene phylogenetics and phylogenomics.</title>
        <authorList>
            <person name="Vandepol N."/>
            <person name="Liber J."/>
            <person name="Desiro A."/>
            <person name="Na H."/>
            <person name="Kennedy M."/>
            <person name="Barry K."/>
            <person name="Grigoriev I.V."/>
            <person name="Miller A.N."/>
            <person name="O'Donnell K."/>
            <person name="Stajich J.E."/>
            <person name="Bonito G."/>
        </authorList>
    </citation>
    <scope>NUCLEOTIDE SEQUENCE</scope>
    <source>
        <strain evidence="8">NRRL 2769</strain>
    </source>
</reference>
<keyword evidence="4 6" id="KW-1133">Transmembrane helix</keyword>
<feature type="domain" description="Major facilitator superfamily (MFS) profile" evidence="7">
    <location>
        <begin position="47"/>
        <end position="500"/>
    </location>
</feature>
<feature type="transmembrane region" description="Helical" evidence="6">
    <location>
        <begin position="172"/>
        <end position="196"/>
    </location>
</feature>
<evidence type="ECO:0000256" key="2">
    <source>
        <dbReference type="ARBA" id="ARBA00022448"/>
    </source>
</evidence>
<feature type="transmembrane region" description="Helical" evidence="6">
    <location>
        <begin position="399"/>
        <end position="419"/>
    </location>
</feature>
<gene>
    <name evidence="8" type="ORF">BGZ80_009367</name>
</gene>
<accession>A0A9P6MWC5</accession>
<evidence type="ECO:0000313" key="9">
    <source>
        <dbReference type="Proteomes" id="UP000703661"/>
    </source>
</evidence>
<dbReference type="AlphaFoldDB" id="A0A9P6MWC5"/>
<dbReference type="PROSITE" id="PS50850">
    <property type="entry name" value="MFS"/>
    <property type="match status" value="1"/>
</dbReference>
<feature type="transmembrane region" description="Helical" evidence="6">
    <location>
        <begin position="202"/>
        <end position="222"/>
    </location>
</feature>
<feature type="transmembrane region" description="Helical" evidence="6">
    <location>
        <begin position="335"/>
        <end position="356"/>
    </location>
</feature>
<evidence type="ECO:0000256" key="4">
    <source>
        <dbReference type="ARBA" id="ARBA00022989"/>
    </source>
</evidence>
<sequence length="538" mass="58100">MSQSHSSDNIAPVPVIQVDEAVKEVPSGSSEEPSAIDKMRLKMRPLLLYVVSLAQFLDIVNGTSVSVALIPIAENLNFEASQTLWIINAYTTAFAGFLLFSGRLGDLFGHRRLFMFGLFWFATWALVVSFSSSPVMLAIARALQGVSAASTVPTALALISTNYPAGPERTKAISIFGAFGGMGAVAGLLMSGGILAAAGWRWVFRVSSIVAYILLILGFLTIPIIPAKNEAVKIDYVGAITATLGVTGVVYYISIGVDYGWADSKTLPILIIGLVLIAAFIYTESKVQSALMPLRVWRNRAFSASTVLAFVSMAMAQGTMYNVNMVFQRIYRWNAIQTALGFLVHALLAVVVFATLGRVLSRLRLKPLVLIGFLLRCATGLMFAFVSERCSYWRLPFPALIIHIIGVGLTLLPIQVTVVRDADNRDQGLVGAIYNTSLQLGAPFGIAILNVVAISTTTNGYSIQSDSVDLMRGYRNAFFGIIALGLVGFVIALIFLPWDRSSRPSKESIQECEAVVDMEVDAAIATNTVKDAIINDSK</sequence>